<reference evidence="3 4" key="1">
    <citation type="submission" date="2019-11" db="EMBL/GenBank/DDBJ databases">
        <title>Whole genome sequence of Oryza granulata.</title>
        <authorList>
            <person name="Li W."/>
        </authorList>
    </citation>
    <scope>NUCLEOTIDE SEQUENCE [LARGE SCALE GENOMIC DNA]</scope>
    <source>
        <strain evidence="4">cv. Menghai</strain>
        <tissue evidence="3">Leaf</tissue>
    </source>
</reference>
<dbReference type="PANTHER" id="PTHR24299:SF46">
    <property type="entry name" value="CYTOCHROME P450"/>
    <property type="match status" value="1"/>
</dbReference>
<dbReference type="InterPro" id="IPR001128">
    <property type="entry name" value="Cyt_P450"/>
</dbReference>
<dbReference type="InterPro" id="IPR036396">
    <property type="entry name" value="Cyt_P450_sf"/>
</dbReference>
<keyword evidence="2" id="KW-0472">Membrane</keyword>
<sequence length="286" mass="31542">METVELWLLGAALGVSLLYYFTIILRRHTGGGRPLPPGPTPLPLIGNLHNLRGVLHHKLTSLARVHGPVMMLRLGLTTTVVLSSRDAAAEAYTKHDRYLSARVIRDTSRAYGLSDRSIIWLPSSDPRWKTLRGIQATHLFTPRGLAAVRAIRESKVGDIVSYFRSCAGEEVLFGQAIYSGVLNLVSSAFFSVNMAGVGSEEANGLRELVEELLTAVTKPNVSDLFPFLRPLDLQGLRRSTEKCVKRAFHILDGIIERRLAEYANANTNTDKPRHTSTPEGTRGFDS</sequence>
<evidence type="ECO:0000256" key="1">
    <source>
        <dbReference type="SAM" id="MobiDB-lite"/>
    </source>
</evidence>
<gene>
    <name evidence="3" type="ORF">E2562_038145</name>
</gene>
<name>A0A6G1DB10_9ORYZ</name>
<dbReference type="GO" id="GO:0016705">
    <property type="term" value="F:oxidoreductase activity, acting on paired donors, with incorporation or reduction of molecular oxygen"/>
    <property type="evidence" value="ECO:0007669"/>
    <property type="project" value="InterPro"/>
</dbReference>
<feature type="compositionally biased region" description="Polar residues" evidence="1">
    <location>
        <begin position="265"/>
        <end position="279"/>
    </location>
</feature>
<accession>A0A6G1DB10</accession>
<dbReference type="Proteomes" id="UP000479710">
    <property type="component" value="Unassembled WGS sequence"/>
</dbReference>
<dbReference type="PANTHER" id="PTHR24299">
    <property type="entry name" value="CYTOCHROME P450 FAMILY 1"/>
    <property type="match status" value="1"/>
</dbReference>
<evidence type="ECO:0000313" key="3">
    <source>
        <dbReference type="EMBL" id="KAF0909590.1"/>
    </source>
</evidence>
<proteinExistence type="predicted"/>
<feature type="region of interest" description="Disordered" evidence="1">
    <location>
        <begin position="265"/>
        <end position="286"/>
    </location>
</feature>
<keyword evidence="4" id="KW-1185">Reference proteome</keyword>
<evidence type="ECO:0008006" key="5">
    <source>
        <dbReference type="Google" id="ProtNLM"/>
    </source>
</evidence>
<dbReference type="GO" id="GO:0005506">
    <property type="term" value="F:iron ion binding"/>
    <property type="evidence" value="ECO:0007669"/>
    <property type="project" value="InterPro"/>
</dbReference>
<dbReference type="Pfam" id="PF00067">
    <property type="entry name" value="p450"/>
    <property type="match status" value="1"/>
</dbReference>
<dbReference type="OrthoDB" id="686267at2759"/>
<evidence type="ECO:0000313" key="4">
    <source>
        <dbReference type="Proteomes" id="UP000479710"/>
    </source>
</evidence>
<comment type="caution">
    <text evidence="3">The sequence shown here is derived from an EMBL/GenBank/DDBJ whole genome shotgun (WGS) entry which is preliminary data.</text>
</comment>
<dbReference type="SUPFAM" id="SSF48264">
    <property type="entry name" value="Cytochrome P450"/>
    <property type="match status" value="1"/>
</dbReference>
<keyword evidence="2" id="KW-1133">Transmembrane helix</keyword>
<dbReference type="GO" id="GO:0004497">
    <property type="term" value="F:monooxygenase activity"/>
    <property type="evidence" value="ECO:0007669"/>
    <property type="project" value="InterPro"/>
</dbReference>
<dbReference type="AlphaFoldDB" id="A0A6G1DB10"/>
<keyword evidence="2" id="KW-0812">Transmembrane</keyword>
<evidence type="ECO:0000256" key="2">
    <source>
        <dbReference type="SAM" id="Phobius"/>
    </source>
</evidence>
<feature type="transmembrane region" description="Helical" evidence="2">
    <location>
        <begin position="6"/>
        <end position="25"/>
    </location>
</feature>
<dbReference type="Gene3D" id="1.10.630.10">
    <property type="entry name" value="Cytochrome P450"/>
    <property type="match status" value="1"/>
</dbReference>
<dbReference type="GO" id="GO:0020037">
    <property type="term" value="F:heme binding"/>
    <property type="evidence" value="ECO:0007669"/>
    <property type="project" value="InterPro"/>
</dbReference>
<dbReference type="EMBL" id="SPHZ02000007">
    <property type="protein sequence ID" value="KAF0909590.1"/>
    <property type="molecule type" value="Genomic_DNA"/>
</dbReference>
<organism evidence="3 4">
    <name type="scientific">Oryza meyeriana var. granulata</name>
    <dbReference type="NCBI Taxonomy" id="110450"/>
    <lineage>
        <taxon>Eukaryota</taxon>
        <taxon>Viridiplantae</taxon>
        <taxon>Streptophyta</taxon>
        <taxon>Embryophyta</taxon>
        <taxon>Tracheophyta</taxon>
        <taxon>Spermatophyta</taxon>
        <taxon>Magnoliopsida</taxon>
        <taxon>Liliopsida</taxon>
        <taxon>Poales</taxon>
        <taxon>Poaceae</taxon>
        <taxon>BOP clade</taxon>
        <taxon>Oryzoideae</taxon>
        <taxon>Oryzeae</taxon>
        <taxon>Oryzinae</taxon>
        <taxon>Oryza</taxon>
        <taxon>Oryza meyeriana</taxon>
    </lineage>
</organism>
<protein>
    <recommendedName>
        <fullName evidence="5">Cytochrome P450</fullName>
    </recommendedName>
</protein>